<dbReference type="GeneID" id="80894747"/>
<feature type="region of interest" description="Disordered" evidence="2">
    <location>
        <begin position="26"/>
        <end position="67"/>
    </location>
</feature>
<evidence type="ECO:0008006" key="5">
    <source>
        <dbReference type="Google" id="ProtNLM"/>
    </source>
</evidence>
<name>A0A9W8QL68_AKAMU</name>
<dbReference type="PANTHER" id="PTHR43591">
    <property type="entry name" value="METHYLTRANSFERASE"/>
    <property type="match status" value="1"/>
</dbReference>
<accession>A0A9W8QL68</accession>
<comment type="similarity">
    <text evidence="1">Belongs to the methyltransferase superfamily. LaeA methyltransferase family.</text>
</comment>
<dbReference type="EMBL" id="JAJHUN010000002">
    <property type="protein sequence ID" value="KAJ4161556.1"/>
    <property type="molecule type" value="Genomic_DNA"/>
</dbReference>
<reference evidence="3" key="1">
    <citation type="journal article" date="2023" name="Access Microbiol">
        <title>De-novo genome assembly for Akanthomyces muscarius, a biocontrol agent of insect agricultural pests.</title>
        <authorList>
            <person name="Erdos Z."/>
            <person name="Studholme D.J."/>
            <person name="Raymond B."/>
            <person name="Sharma M."/>
        </authorList>
    </citation>
    <scope>NUCLEOTIDE SEQUENCE</scope>
    <source>
        <strain evidence="3">Ve6</strain>
    </source>
</reference>
<dbReference type="InterPro" id="IPR029063">
    <property type="entry name" value="SAM-dependent_MTases_sf"/>
</dbReference>
<evidence type="ECO:0000256" key="2">
    <source>
        <dbReference type="SAM" id="MobiDB-lite"/>
    </source>
</evidence>
<organism evidence="3 4">
    <name type="scientific">Akanthomyces muscarius</name>
    <name type="common">Entomopathogenic fungus</name>
    <name type="synonym">Lecanicillium muscarium</name>
    <dbReference type="NCBI Taxonomy" id="2231603"/>
    <lineage>
        <taxon>Eukaryota</taxon>
        <taxon>Fungi</taxon>
        <taxon>Dikarya</taxon>
        <taxon>Ascomycota</taxon>
        <taxon>Pezizomycotina</taxon>
        <taxon>Sordariomycetes</taxon>
        <taxon>Hypocreomycetidae</taxon>
        <taxon>Hypocreales</taxon>
        <taxon>Cordycipitaceae</taxon>
        <taxon>Akanthomyces</taxon>
    </lineage>
</organism>
<feature type="compositionally biased region" description="Low complexity" evidence="2">
    <location>
        <begin position="48"/>
        <end position="57"/>
    </location>
</feature>
<evidence type="ECO:0000256" key="1">
    <source>
        <dbReference type="ARBA" id="ARBA00038158"/>
    </source>
</evidence>
<dbReference type="PANTHER" id="PTHR43591:SF10">
    <property type="entry name" value="ABC TRANSMEMBRANE TYPE-1 DOMAIN-CONTAINING PROTEIN-RELATED"/>
    <property type="match status" value="1"/>
</dbReference>
<sequence>MASSGVCQQPSTSLVKVDPCSHLERPIAEEQSDIHAQAELVSTPRWQSVPSSSPPSEDSTDDNNLGRKIETESLTSSVFDFESEGGRQYTANIPGYPLPNDDQELERELQQHKMFLEITENNLFFSSIGKSPQNILDIGTGGGSWALDVGDKYPSAAVLGIDRTPVQPSLVPPNVQFLVDDCEKSWSDGDVDYDFVHLRCMVSILKNVPGVIKSAFRSLRPGGWIEFQDFAIEPKCDDGTMQENDAFKTVCNLAREAYSELGFNTTSTKDLRSLLDTAGFKNVHCKEFKVPIGPWKAEKSSERLGLQQKEAMLDFIGTLAARPFRALGFSVEEAELKLLSARQALADKTVHRYLVYYFYHAQRP</sequence>
<gene>
    <name evidence="3" type="ORF">LMH87_007588</name>
</gene>
<dbReference type="Gene3D" id="3.40.50.150">
    <property type="entry name" value="Vaccinia Virus protein VP39"/>
    <property type="match status" value="1"/>
</dbReference>
<dbReference type="Pfam" id="PF13489">
    <property type="entry name" value="Methyltransf_23"/>
    <property type="match status" value="1"/>
</dbReference>
<dbReference type="Proteomes" id="UP001144673">
    <property type="component" value="Unassembled WGS sequence"/>
</dbReference>
<dbReference type="CDD" id="cd02440">
    <property type="entry name" value="AdoMet_MTases"/>
    <property type="match status" value="1"/>
</dbReference>
<evidence type="ECO:0000313" key="4">
    <source>
        <dbReference type="Proteomes" id="UP001144673"/>
    </source>
</evidence>
<dbReference type="AlphaFoldDB" id="A0A9W8QL68"/>
<dbReference type="RefSeq" id="XP_056057940.1">
    <property type="nucleotide sequence ID" value="XM_056199497.1"/>
</dbReference>
<evidence type="ECO:0000313" key="3">
    <source>
        <dbReference type="EMBL" id="KAJ4161556.1"/>
    </source>
</evidence>
<comment type="caution">
    <text evidence="3">The sequence shown here is derived from an EMBL/GenBank/DDBJ whole genome shotgun (WGS) entry which is preliminary data.</text>
</comment>
<proteinExistence type="inferred from homology"/>
<dbReference type="GO" id="GO:0008168">
    <property type="term" value="F:methyltransferase activity"/>
    <property type="evidence" value="ECO:0007669"/>
    <property type="project" value="TreeGrafter"/>
</dbReference>
<dbReference type="KEGG" id="amus:LMH87_007588"/>
<dbReference type="SUPFAM" id="SSF53335">
    <property type="entry name" value="S-adenosyl-L-methionine-dependent methyltransferases"/>
    <property type="match status" value="1"/>
</dbReference>
<keyword evidence="4" id="KW-1185">Reference proteome</keyword>
<protein>
    <recommendedName>
        <fullName evidence="5">Methyltransferase</fullName>
    </recommendedName>
</protein>